<dbReference type="STRING" id="1792845.BC343_26555"/>
<protein>
    <submittedName>
        <fullName evidence="4">Uncharacterized protein</fullName>
    </submittedName>
</protein>
<evidence type="ECO:0000259" key="3">
    <source>
        <dbReference type="Pfam" id="PF22570"/>
    </source>
</evidence>
<evidence type="ECO:0000256" key="1">
    <source>
        <dbReference type="SAM" id="Phobius"/>
    </source>
</evidence>
<dbReference type="PANTHER" id="PTHR40763:SF5">
    <property type="entry name" value="MEMBRANE PROTEIN"/>
    <property type="match status" value="1"/>
</dbReference>
<dbReference type="OrthoDB" id="129627at2"/>
<dbReference type="RefSeq" id="WP_078347866.1">
    <property type="nucleotide sequence ID" value="NZ_MBTF01000009.1"/>
</dbReference>
<name>A0A1S9PGL1_9SPHI</name>
<evidence type="ECO:0000313" key="4">
    <source>
        <dbReference type="EMBL" id="OOQ60090.1"/>
    </source>
</evidence>
<dbReference type="Pfam" id="PF09922">
    <property type="entry name" value="LiaF-like_C"/>
    <property type="match status" value="1"/>
</dbReference>
<keyword evidence="5" id="KW-1185">Reference proteome</keyword>
<keyword evidence="1" id="KW-1133">Transmembrane helix</keyword>
<evidence type="ECO:0000313" key="5">
    <source>
        <dbReference type="Proteomes" id="UP000189739"/>
    </source>
</evidence>
<feature type="transmembrane region" description="Helical" evidence="1">
    <location>
        <begin position="90"/>
        <end position="105"/>
    </location>
</feature>
<dbReference type="PANTHER" id="PTHR40763">
    <property type="entry name" value="MEMBRANE PROTEIN-RELATED"/>
    <property type="match status" value="1"/>
</dbReference>
<dbReference type="InterPro" id="IPR054331">
    <property type="entry name" value="LiaF_TM"/>
</dbReference>
<feature type="transmembrane region" description="Helical" evidence="1">
    <location>
        <begin position="12"/>
        <end position="31"/>
    </location>
</feature>
<keyword evidence="1" id="KW-0472">Membrane</keyword>
<dbReference type="AlphaFoldDB" id="A0A1S9PGL1"/>
<dbReference type="Proteomes" id="UP000189739">
    <property type="component" value="Unassembled WGS sequence"/>
</dbReference>
<feature type="domain" description="LiaF transmembrane" evidence="3">
    <location>
        <begin position="18"/>
        <end position="110"/>
    </location>
</feature>
<gene>
    <name evidence="4" type="ORF">BC343_26555</name>
</gene>
<organism evidence="4 5">
    <name type="scientific">Mucilaginibacter pedocola</name>
    <dbReference type="NCBI Taxonomy" id="1792845"/>
    <lineage>
        <taxon>Bacteria</taxon>
        <taxon>Pseudomonadati</taxon>
        <taxon>Bacteroidota</taxon>
        <taxon>Sphingobacteriia</taxon>
        <taxon>Sphingobacteriales</taxon>
        <taxon>Sphingobacteriaceae</taxon>
        <taxon>Mucilaginibacter</taxon>
    </lineage>
</organism>
<comment type="caution">
    <text evidence="4">The sequence shown here is derived from an EMBL/GenBank/DDBJ whole genome shotgun (WGS) entry which is preliminary data.</text>
</comment>
<reference evidence="4 5" key="1">
    <citation type="submission" date="2016-07" db="EMBL/GenBank/DDBJ databases">
        <title>Genomic analysis of zinc-resistant bacterium Mucilaginibacter pedocola TBZ30.</title>
        <authorList>
            <person name="Huang J."/>
            <person name="Tang J."/>
        </authorList>
    </citation>
    <scope>NUCLEOTIDE SEQUENCE [LARGE SCALE GENOMIC DNA]</scope>
    <source>
        <strain evidence="4 5">TBZ30</strain>
    </source>
</reference>
<feature type="domain" description="Cell wall-active antibiotics response LiaF-like C-terminal" evidence="2">
    <location>
        <begin position="187"/>
        <end position="245"/>
    </location>
</feature>
<keyword evidence="1" id="KW-0812">Transmembrane</keyword>
<dbReference type="InterPro" id="IPR024425">
    <property type="entry name" value="LiaF-like_C"/>
</dbReference>
<dbReference type="EMBL" id="MBTF01000009">
    <property type="protein sequence ID" value="OOQ60090.1"/>
    <property type="molecule type" value="Genomic_DNA"/>
</dbReference>
<proteinExistence type="predicted"/>
<accession>A0A1S9PGL1</accession>
<sequence length="277" mass="30198">MNTNIDPKPKKADGKAMAGAILLVIGGFFLLKQLGVLFLPDRVDLWPLWLVCGGLWMGSKSNFQKSNWVILTGLGAIFLITENINDADGFVWPIALIALGFWIIMRKKKTTEQFGEPDFWDKKYQAGAYSAEKPLADFGDAAYNPSAGVPPTDSNTTGTTPPLSHDDIIDATAIFGGVNKSIFSKNFRGGDITNIFGGTELDFTHADINQRAIIDVTQVFGGTKIIVPSNWQVIVDMTAIFAGTDDKRMKSIQTAKSDKVLIIKGVSLFAGLEIRSY</sequence>
<dbReference type="Pfam" id="PF22570">
    <property type="entry name" value="LiaF-TM"/>
    <property type="match status" value="1"/>
</dbReference>
<evidence type="ECO:0000259" key="2">
    <source>
        <dbReference type="Pfam" id="PF09922"/>
    </source>
</evidence>